<evidence type="ECO:0000256" key="8">
    <source>
        <dbReference type="RuleBase" id="RU004046"/>
    </source>
</evidence>
<evidence type="ECO:0000256" key="4">
    <source>
        <dbReference type="ARBA" id="ARBA00022777"/>
    </source>
</evidence>
<dbReference type="NCBIfam" id="NF009073">
    <property type="entry name" value="PRK12408.1"/>
    <property type="match status" value="1"/>
</dbReference>
<dbReference type="FunFam" id="3.40.367.20:FF:000002">
    <property type="entry name" value="Glucokinase"/>
    <property type="match status" value="1"/>
</dbReference>
<keyword evidence="10" id="KW-1185">Reference proteome</keyword>
<dbReference type="InterPro" id="IPR043129">
    <property type="entry name" value="ATPase_NBD"/>
</dbReference>
<keyword evidence="4 7" id="KW-0418">Kinase</keyword>
<name>A0A2U3B9N8_9VIBR</name>
<dbReference type="OrthoDB" id="9800595at2"/>
<dbReference type="Proteomes" id="UP000245362">
    <property type="component" value="Unassembled WGS sequence"/>
</dbReference>
<dbReference type="AlphaFoldDB" id="A0A2U3B9N8"/>
<dbReference type="EC" id="2.7.1.2" evidence="7"/>
<dbReference type="InterPro" id="IPR003836">
    <property type="entry name" value="Glucokinase"/>
</dbReference>
<keyword evidence="1 7" id="KW-0963">Cytoplasm</keyword>
<dbReference type="CDD" id="cd24008">
    <property type="entry name" value="ASKHA_NBD_GLK"/>
    <property type="match status" value="1"/>
</dbReference>
<dbReference type="GO" id="GO:0005829">
    <property type="term" value="C:cytosol"/>
    <property type="evidence" value="ECO:0007669"/>
    <property type="project" value="TreeGrafter"/>
</dbReference>
<evidence type="ECO:0000256" key="7">
    <source>
        <dbReference type="HAMAP-Rule" id="MF_00524"/>
    </source>
</evidence>
<sequence>MNTRILVGDIGGTNVRLALFNTANSELSDVRTYSVSEYSSLSLILKSYLEVFGAGINSACLAIACPITGDKIEMTNTPWSFSISETKEELGLEEFFVINDFTAISLSVPQLSAKDVIQVGGTKNEIWSPIAVYGPGTGLGVAQVLKAEDKWLSLPGEGGHIDLATRSKWEDALLSYLRDQFGRVSVERVLSGPGLVNLYNAIMHESGEEPDNLLPEQITANALSGSNAHCVKTLNLFCEMLGRFGGELALICGSRAGVYLAGGIPPRIIDFLINSNFRRCFEDKGRLSAFVKDIPVYLVTHDFPGLLGAGTYYTNNTKHQ</sequence>
<keyword evidence="3 7" id="KW-0547">Nucleotide-binding</keyword>
<dbReference type="InterPro" id="IPR050201">
    <property type="entry name" value="Bacterial_glucokinase"/>
</dbReference>
<evidence type="ECO:0000256" key="2">
    <source>
        <dbReference type="ARBA" id="ARBA00022679"/>
    </source>
</evidence>
<dbReference type="Gene3D" id="3.30.420.40">
    <property type="match status" value="1"/>
</dbReference>
<protein>
    <recommendedName>
        <fullName evidence="7">Glucokinase</fullName>
        <ecNumber evidence="7">2.7.1.2</ecNumber>
    </recommendedName>
    <alternativeName>
        <fullName evidence="7">Glucose kinase</fullName>
    </alternativeName>
</protein>
<organism evidence="9 10">
    <name type="scientific">Vibrio albus</name>
    <dbReference type="NCBI Taxonomy" id="2200953"/>
    <lineage>
        <taxon>Bacteria</taxon>
        <taxon>Pseudomonadati</taxon>
        <taxon>Pseudomonadota</taxon>
        <taxon>Gammaproteobacteria</taxon>
        <taxon>Vibrionales</taxon>
        <taxon>Vibrionaceae</taxon>
        <taxon>Vibrio</taxon>
    </lineage>
</organism>
<dbReference type="HAMAP" id="MF_00524">
    <property type="entry name" value="Glucokinase"/>
    <property type="match status" value="1"/>
</dbReference>
<dbReference type="Gene3D" id="3.40.367.20">
    <property type="match status" value="1"/>
</dbReference>
<dbReference type="PANTHER" id="PTHR47690">
    <property type="entry name" value="GLUCOKINASE"/>
    <property type="match status" value="1"/>
</dbReference>
<proteinExistence type="inferred from homology"/>
<dbReference type="Pfam" id="PF02685">
    <property type="entry name" value="Glucokinase"/>
    <property type="match status" value="1"/>
</dbReference>
<dbReference type="PANTHER" id="PTHR47690:SF1">
    <property type="entry name" value="GLUCOKINASE"/>
    <property type="match status" value="1"/>
</dbReference>
<comment type="catalytic activity">
    <reaction evidence="7">
        <text>D-glucose + ATP = D-glucose 6-phosphate + ADP + H(+)</text>
        <dbReference type="Rhea" id="RHEA:17825"/>
        <dbReference type="ChEBI" id="CHEBI:4167"/>
        <dbReference type="ChEBI" id="CHEBI:15378"/>
        <dbReference type="ChEBI" id="CHEBI:30616"/>
        <dbReference type="ChEBI" id="CHEBI:61548"/>
        <dbReference type="ChEBI" id="CHEBI:456216"/>
        <dbReference type="EC" id="2.7.1.2"/>
    </reaction>
</comment>
<evidence type="ECO:0000313" key="10">
    <source>
        <dbReference type="Proteomes" id="UP000245362"/>
    </source>
</evidence>
<dbReference type="NCBIfam" id="NF001416">
    <property type="entry name" value="PRK00292.1-3"/>
    <property type="match status" value="1"/>
</dbReference>
<evidence type="ECO:0000256" key="5">
    <source>
        <dbReference type="ARBA" id="ARBA00022840"/>
    </source>
</evidence>
<dbReference type="GO" id="GO:0004340">
    <property type="term" value="F:glucokinase activity"/>
    <property type="evidence" value="ECO:0007669"/>
    <property type="project" value="UniProtKB-UniRule"/>
</dbReference>
<dbReference type="EMBL" id="QFWT01000005">
    <property type="protein sequence ID" value="PWI33434.1"/>
    <property type="molecule type" value="Genomic_DNA"/>
</dbReference>
<evidence type="ECO:0000313" key="9">
    <source>
        <dbReference type="EMBL" id="PWI33434.1"/>
    </source>
</evidence>
<comment type="caution">
    <text evidence="9">The sequence shown here is derived from an EMBL/GenBank/DDBJ whole genome shotgun (WGS) entry which is preliminary data.</text>
</comment>
<keyword evidence="5 7" id="KW-0067">ATP-binding</keyword>
<accession>A0A2U3B9N8</accession>
<comment type="similarity">
    <text evidence="7 8">Belongs to the bacterial glucokinase family.</text>
</comment>
<evidence type="ECO:0000256" key="3">
    <source>
        <dbReference type="ARBA" id="ARBA00022741"/>
    </source>
</evidence>
<gene>
    <name evidence="7" type="primary">glk</name>
    <name evidence="9" type="ORF">DI392_11355</name>
</gene>
<dbReference type="GO" id="GO:0005536">
    <property type="term" value="F:D-glucose binding"/>
    <property type="evidence" value="ECO:0007669"/>
    <property type="project" value="InterPro"/>
</dbReference>
<reference evidence="9 10" key="1">
    <citation type="submission" date="2018-05" db="EMBL/GenBank/DDBJ databases">
        <title>Vibrio limimaris sp. nov., isolated from marine sediment.</title>
        <authorList>
            <person name="Li C.-M."/>
        </authorList>
    </citation>
    <scope>NUCLEOTIDE SEQUENCE [LARGE SCALE GENOMIC DNA]</scope>
    <source>
        <strain evidence="9 10">E4404</strain>
    </source>
</reference>
<keyword evidence="6 7" id="KW-0324">Glycolysis</keyword>
<dbReference type="SUPFAM" id="SSF53067">
    <property type="entry name" value="Actin-like ATPase domain"/>
    <property type="match status" value="1"/>
</dbReference>
<dbReference type="RefSeq" id="WP_109320018.1">
    <property type="nucleotide sequence ID" value="NZ_QFWT01000005.1"/>
</dbReference>
<evidence type="ECO:0000256" key="1">
    <source>
        <dbReference type="ARBA" id="ARBA00022490"/>
    </source>
</evidence>
<dbReference type="GO" id="GO:0005524">
    <property type="term" value="F:ATP binding"/>
    <property type="evidence" value="ECO:0007669"/>
    <property type="project" value="UniProtKB-UniRule"/>
</dbReference>
<comment type="subcellular location">
    <subcellularLocation>
        <location evidence="7">Cytoplasm</location>
    </subcellularLocation>
</comment>
<keyword evidence="2 7" id="KW-0808">Transferase</keyword>
<dbReference type="GO" id="GO:0006096">
    <property type="term" value="P:glycolytic process"/>
    <property type="evidence" value="ECO:0007669"/>
    <property type="project" value="UniProtKB-UniRule"/>
</dbReference>
<evidence type="ECO:0000256" key="6">
    <source>
        <dbReference type="ARBA" id="ARBA00023152"/>
    </source>
</evidence>
<feature type="binding site" evidence="7">
    <location>
        <begin position="8"/>
        <end position="13"/>
    </location>
    <ligand>
        <name>ATP</name>
        <dbReference type="ChEBI" id="CHEBI:30616"/>
    </ligand>
</feature>
<dbReference type="NCBIfam" id="TIGR00749">
    <property type="entry name" value="glk"/>
    <property type="match status" value="1"/>
</dbReference>